<proteinExistence type="predicted"/>
<dbReference type="Pfam" id="PF17869">
    <property type="entry name" value="Cys_box"/>
    <property type="match status" value="1"/>
</dbReference>
<evidence type="ECO:0000259" key="4">
    <source>
        <dbReference type="PROSITE" id="PS51390"/>
    </source>
</evidence>
<evidence type="ECO:0008006" key="7">
    <source>
        <dbReference type="Google" id="ProtNLM"/>
    </source>
</evidence>
<evidence type="ECO:0000313" key="5">
    <source>
        <dbReference type="EMBL" id="KAJ8279619.1"/>
    </source>
</evidence>
<feature type="domain" description="Fibronectin type-III" evidence="3">
    <location>
        <begin position="277"/>
        <end position="382"/>
    </location>
</feature>
<dbReference type="InterPro" id="IPR036645">
    <property type="entry name" value="Elafin-like_sf"/>
</dbReference>
<dbReference type="Proteomes" id="UP001152803">
    <property type="component" value="Unassembled WGS sequence"/>
</dbReference>
<comment type="caution">
    <text evidence="5">The sequence shown here is derived from an EMBL/GenBank/DDBJ whole genome shotgun (WGS) entry which is preliminary data.</text>
</comment>
<evidence type="ECO:0000256" key="2">
    <source>
        <dbReference type="SAM" id="SignalP"/>
    </source>
</evidence>
<dbReference type="SUPFAM" id="SSF49265">
    <property type="entry name" value="Fibronectin type III"/>
    <property type="match status" value="2"/>
</dbReference>
<feature type="region of interest" description="Disordered" evidence="1">
    <location>
        <begin position="379"/>
        <end position="412"/>
    </location>
</feature>
<evidence type="ECO:0000259" key="3">
    <source>
        <dbReference type="PROSITE" id="PS50853"/>
    </source>
</evidence>
<reference evidence="5" key="1">
    <citation type="journal article" date="2023" name="Science">
        <title>Genome structures resolve the early diversification of teleost fishes.</title>
        <authorList>
            <person name="Parey E."/>
            <person name="Louis A."/>
            <person name="Montfort J."/>
            <person name="Bouchez O."/>
            <person name="Roques C."/>
            <person name="Iampietro C."/>
            <person name="Lluch J."/>
            <person name="Castinel A."/>
            <person name="Donnadieu C."/>
            <person name="Desvignes T."/>
            <person name="Floi Bucao C."/>
            <person name="Jouanno E."/>
            <person name="Wen M."/>
            <person name="Mejri S."/>
            <person name="Dirks R."/>
            <person name="Jansen H."/>
            <person name="Henkel C."/>
            <person name="Chen W.J."/>
            <person name="Zahm M."/>
            <person name="Cabau C."/>
            <person name="Klopp C."/>
            <person name="Thompson A.W."/>
            <person name="Robinson-Rechavi M."/>
            <person name="Braasch I."/>
            <person name="Lecointre G."/>
            <person name="Bobe J."/>
            <person name="Postlethwait J.H."/>
            <person name="Berthelot C."/>
            <person name="Roest Crollius H."/>
            <person name="Guiguen Y."/>
        </authorList>
    </citation>
    <scope>NUCLEOTIDE SEQUENCE</scope>
    <source>
        <strain evidence="5">Concon-B</strain>
    </source>
</reference>
<dbReference type="CDD" id="cd00199">
    <property type="entry name" value="WAP"/>
    <property type="match status" value="1"/>
</dbReference>
<sequence length="714" mass="77862">MIGFQITLVFIWYLFVSAGARRAGAEDGETSEKINSARCTSRCLTLHMTQLTASFRHLQSDGVLGWCDSHRRCSQCLQPCKDLWELRTVMSHKACEKHHECVTSAEFLSSLQTLKQGDCPPPQKASGFAAACVESCAGDRECSGTKKCCSNGCGHTCQTPANLYKGVPLKPRKDMTFVEDHLGQLEVAWMSKFNVSIEPVLYVLQRRWNYGIHPSEDEASSWQTILMTMEDRVVLKDVRSHRWYQFRVSAVNNQGTRGFTTPSKHFFSSRDPFPPEAPRNVRRGNLTAGAGGVNVLLLWDPPREGDLPVHHYKITWSPRGPRRTGLDRKENSRVTEEVARETVLEQLRPGTAYLVQVQAVAYWGQKRLKSSRAQLSFTTPTAGTTATAGSPGLSNPGAVTEEVSNELPSSHSSPPILRLEAASPHFHNNQLQVKVFWKKLLQDTLKDSAGYLLRWYPIVCANNVTKAEKTANVQGTHYVITGLQFACKYRVAVAPLSGRGERSEVVTSVTTPRCSSLKGRGLKSVSCTKEGRHLLARKAQLRPERLTAAFRTVNGSLQGEFSWQVSRVVPGQSPIGGFQFSWAQVSAVSGTGAASDTLISQTQILAPTQMSLTVDHMQPESVYRVQSSSVTGSSTSMSTPCCGSPSGSSAPLRAGSLGAVGVVCVGGSPSGTFFLRPLLPGFPSAWALAGGGWGGLQFGPQQSQALGVRFRLEV</sequence>
<dbReference type="Pfam" id="PF00095">
    <property type="entry name" value="WAP"/>
    <property type="match status" value="1"/>
</dbReference>
<dbReference type="SUPFAM" id="SSF57256">
    <property type="entry name" value="Elafin-like"/>
    <property type="match status" value="1"/>
</dbReference>
<organism evidence="5 6">
    <name type="scientific">Conger conger</name>
    <name type="common">Conger eel</name>
    <name type="synonym">Muraena conger</name>
    <dbReference type="NCBI Taxonomy" id="82655"/>
    <lineage>
        <taxon>Eukaryota</taxon>
        <taxon>Metazoa</taxon>
        <taxon>Chordata</taxon>
        <taxon>Craniata</taxon>
        <taxon>Vertebrata</taxon>
        <taxon>Euteleostomi</taxon>
        <taxon>Actinopterygii</taxon>
        <taxon>Neopterygii</taxon>
        <taxon>Teleostei</taxon>
        <taxon>Anguilliformes</taxon>
        <taxon>Congridae</taxon>
        <taxon>Conger</taxon>
    </lineage>
</organism>
<dbReference type="CDD" id="cd00063">
    <property type="entry name" value="FN3"/>
    <property type="match status" value="3"/>
</dbReference>
<dbReference type="Pfam" id="PF00041">
    <property type="entry name" value="fn3"/>
    <property type="match status" value="1"/>
</dbReference>
<dbReference type="InterPro" id="IPR013783">
    <property type="entry name" value="Ig-like_fold"/>
</dbReference>
<dbReference type="GO" id="GO:0009986">
    <property type="term" value="C:cell surface"/>
    <property type="evidence" value="ECO:0007669"/>
    <property type="project" value="TreeGrafter"/>
</dbReference>
<gene>
    <name evidence="5" type="ORF">COCON_G00066850</name>
</gene>
<feature type="domain" description="Fibronectin type-III" evidence="3">
    <location>
        <begin position="413"/>
        <end position="514"/>
    </location>
</feature>
<dbReference type="GO" id="GO:0030414">
    <property type="term" value="F:peptidase inhibitor activity"/>
    <property type="evidence" value="ECO:0007669"/>
    <property type="project" value="InterPro"/>
</dbReference>
<dbReference type="FunFam" id="4.10.75.10:FF:000001">
    <property type="entry name" value="Anosmin 1"/>
    <property type="match status" value="1"/>
</dbReference>
<dbReference type="PROSITE" id="PS50853">
    <property type="entry name" value="FN3"/>
    <property type="match status" value="2"/>
</dbReference>
<dbReference type="InterPro" id="IPR008197">
    <property type="entry name" value="WAP_dom"/>
</dbReference>
<dbReference type="PANTHER" id="PTHR14131:SF7">
    <property type="entry name" value="ANOSMIN 1B"/>
    <property type="match status" value="1"/>
</dbReference>
<keyword evidence="2" id="KW-0732">Signal</keyword>
<dbReference type="Gene3D" id="2.60.40.10">
    <property type="entry name" value="Immunoglobulins"/>
    <property type="match status" value="3"/>
</dbReference>
<accession>A0A9Q1I3A9</accession>
<feature type="compositionally biased region" description="Low complexity" evidence="1">
    <location>
        <begin position="379"/>
        <end position="392"/>
    </location>
</feature>
<dbReference type="InterPro" id="IPR003961">
    <property type="entry name" value="FN3_dom"/>
</dbReference>
<feature type="domain" description="WAP" evidence="4">
    <location>
        <begin position="112"/>
        <end position="161"/>
    </location>
</feature>
<name>A0A9Q1I3A9_CONCO</name>
<dbReference type="SMART" id="SM00217">
    <property type="entry name" value="WAP"/>
    <property type="match status" value="1"/>
</dbReference>
<evidence type="ECO:0000256" key="1">
    <source>
        <dbReference type="SAM" id="MobiDB-lite"/>
    </source>
</evidence>
<dbReference type="SMART" id="SM00060">
    <property type="entry name" value="FN3"/>
    <property type="match status" value="3"/>
</dbReference>
<protein>
    <recommendedName>
        <fullName evidence="7">Anosmin-1-like</fullName>
    </recommendedName>
</protein>
<dbReference type="GO" id="GO:0030182">
    <property type="term" value="P:neuron differentiation"/>
    <property type="evidence" value="ECO:0007669"/>
    <property type="project" value="TreeGrafter"/>
</dbReference>
<dbReference type="InterPro" id="IPR042447">
    <property type="entry name" value="Anosmin-1"/>
</dbReference>
<keyword evidence="6" id="KW-1185">Reference proteome</keyword>
<dbReference type="PANTHER" id="PTHR14131">
    <property type="entry name" value="ANOSMIN"/>
    <property type="match status" value="1"/>
</dbReference>
<dbReference type="Gene3D" id="4.10.75.10">
    <property type="entry name" value="Elafin-like"/>
    <property type="match status" value="1"/>
</dbReference>
<dbReference type="OrthoDB" id="6060011at2759"/>
<dbReference type="InterPro" id="IPR040957">
    <property type="entry name" value="Anosmin-1_Cys_box"/>
</dbReference>
<feature type="signal peptide" evidence="2">
    <location>
        <begin position="1"/>
        <end position="25"/>
    </location>
</feature>
<evidence type="ECO:0000313" key="6">
    <source>
        <dbReference type="Proteomes" id="UP001152803"/>
    </source>
</evidence>
<dbReference type="InterPro" id="IPR036116">
    <property type="entry name" value="FN3_sf"/>
</dbReference>
<dbReference type="GO" id="GO:0005576">
    <property type="term" value="C:extracellular region"/>
    <property type="evidence" value="ECO:0007669"/>
    <property type="project" value="InterPro"/>
</dbReference>
<dbReference type="PROSITE" id="PS51390">
    <property type="entry name" value="WAP"/>
    <property type="match status" value="1"/>
</dbReference>
<feature type="chain" id="PRO_5040208844" description="Anosmin-1-like" evidence="2">
    <location>
        <begin position="26"/>
        <end position="714"/>
    </location>
</feature>
<dbReference type="AlphaFoldDB" id="A0A9Q1I3A9"/>
<dbReference type="EMBL" id="JAFJMO010000004">
    <property type="protein sequence ID" value="KAJ8279619.1"/>
    <property type="molecule type" value="Genomic_DNA"/>
</dbReference>
<dbReference type="PRINTS" id="PR00003">
    <property type="entry name" value="4DISULPHCORE"/>
</dbReference>